<evidence type="ECO:0000256" key="1">
    <source>
        <dbReference type="SAM" id="MobiDB-lite"/>
    </source>
</evidence>
<proteinExistence type="predicted"/>
<feature type="region of interest" description="Disordered" evidence="1">
    <location>
        <begin position="432"/>
        <end position="471"/>
    </location>
</feature>
<evidence type="ECO:0000313" key="2">
    <source>
        <dbReference type="EMBL" id="GHA54756.1"/>
    </source>
</evidence>
<sequence length="643" mass="69711">MKIRPNYALELSNERVCLLHRATDDVWIPLIETQTDAPDFKNVIKDMRKQAQPVPAMPARVAVMIPTSEVLFTTIDETDETTVAHKISTLTNIPAERLVICMAEMSCENNVAAVDATTLEEAATYAQTLGFSPSGYTSRWRQFGFSNEPVFQPPIAPRNIWNRIKPALATVGMVMIGFGIWQADWNVDADTSETIPTQPIVADITINASVDAVQKRPVVRNIVPTDQATLKSVIAHEKIKGVKTTSKAISHDFVRLAALEPSINGTISPDGFTLFSGKPSVLPPSRVEPDADQPRPKMRPAHMTTDEKPETASTPTVLDTAPQVTDVLPVTPLDSSASIPAQTVVETTPVTEPKPETSAPEVDLLALANPELAKYRPKMRDHADTPAPVETPVAVQTDSPVSPIDPEQQAVVPETPQDPVVDMLALANPELAGERPRARPSGITTNAPAPSMLDRANPALRGYAPKSRPKQFTATVAPVAKTEPTVAPEPAQPQYTTAEIAAQRARAAEQARLREIQSNIAKASRSAIRVSPFPPRKSSSFARTVAKTKKEQIKLASAPATQTKRESVTTRGTPSKVFQKNQLSLVGVFGTPKQRRALFRTPGGRYVTLKNGERVSGWKLSGIGESSVKITKGSRNRTLLITK</sequence>
<name>A0ABQ3D244_9RHOB</name>
<reference evidence="3" key="1">
    <citation type="journal article" date="2019" name="Int. J. Syst. Evol. Microbiol.">
        <title>The Global Catalogue of Microorganisms (GCM) 10K type strain sequencing project: providing services to taxonomists for standard genome sequencing and annotation.</title>
        <authorList>
            <consortium name="The Broad Institute Genomics Platform"/>
            <consortium name="The Broad Institute Genome Sequencing Center for Infectious Disease"/>
            <person name="Wu L."/>
            <person name="Ma J."/>
        </authorList>
    </citation>
    <scope>NUCLEOTIDE SEQUENCE [LARGE SCALE GENOMIC DNA]</scope>
    <source>
        <strain evidence="3">KCTC 32465</strain>
    </source>
</reference>
<evidence type="ECO:0008006" key="4">
    <source>
        <dbReference type="Google" id="ProtNLM"/>
    </source>
</evidence>
<dbReference type="EMBL" id="BMZF01000005">
    <property type="protein sequence ID" value="GHA54756.1"/>
    <property type="molecule type" value="Genomic_DNA"/>
</dbReference>
<organism evidence="2 3">
    <name type="scientific">Paramylibacter ulvae</name>
    <dbReference type="NCBI Taxonomy" id="1651968"/>
    <lineage>
        <taxon>Bacteria</taxon>
        <taxon>Pseudomonadati</taxon>
        <taxon>Pseudomonadota</taxon>
        <taxon>Alphaproteobacteria</taxon>
        <taxon>Rhodobacterales</taxon>
        <taxon>Paracoccaceae</taxon>
        <taxon>Paramylibacter</taxon>
    </lineage>
</organism>
<keyword evidence="3" id="KW-1185">Reference proteome</keyword>
<evidence type="ECO:0000313" key="3">
    <source>
        <dbReference type="Proteomes" id="UP000634455"/>
    </source>
</evidence>
<feature type="region of interest" description="Disordered" evidence="1">
    <location>
        <begin position="279"/>
        <end position="316"/>
    </location>
</feature>
<dbReference type="Proteomes" id="UP000634455">
    <property type="component" value="Unassembled WGS sequence"/>
</dbReference>
<dbReference type="RefSeq" id="WP_189640652.1">
    <property type="nucleotide sequence ID" value="NZ_BMZF01000005.1"/>
</dbReference>
<gene>
    <name evidence="2" type="ORF">GCM10008927_20700</name>
</gene>
<feature type="region of interest" description="Disordered" evidence="1">
    <location>
        <begin position="392"/>
        <end position="413"/>
    </location>
</feature>
<protein>
    <recommendedName>
        <fullName evidence="4">Type IV pilus biogenesis protein PilP</fullName>
    </recommendedName>
</protein>
<accession>A0ABQ3D244</accession>
<comment type="caution">
    <text evidence="2">The sequence shown here is derived from an EMBL/GenBank/DDBJ whole genome shotgun (WGS) entry which is preliminary data.</text>
</comment>